<evidence type="ECO:0000256" key="1">
    <source>
        <dbReference type="ARBA" id="ARBA00011900"/>
    </source>
</evidence>
<dbReference type="InterPro" id="IPR011639">
    <property type="entry name" value="MethylTrfase_TaqI-like_dom"/>
</dbReference>
<dbReference type="InterPro" id="IPR050953">
    <property type="entry name" value="N4_N6_ade-DNA_methylase"/>
</dbReference>
<dbReference type="SUPFAM" id="SSF53335">
    <property type="entry name" value="S-adenosyl-L-methionine-dependent methyltransferases"/>
    <property type="match status" value="1"/>
</dbReference>
<evidence type="ECO:0000256" key="6">
    <source>
        <dbReference type="ARBA" id="ARBA00023125"/>
    </source>
</evidence>
<evidence type="ECO:0000313" key="11">
    <source>
        <dbReference type="Proteomes" id="UP000077245"/>
    </source>
</evidence>
<keyword evidence="3" id="KW-0808">Transferase</keyword>
<dbReference type="InterPro" id="IPR025931">
    <property type="entry name" value="TaqI_C"/>
</dbReference>
<keyword evidence="2 10" id="KW-0489">Methyltransferase</keyword>
<dbReference type="GO" id="GO:0009007">
    <property type="term" value="F:site-specific DNA-methyltransferase (adenine-specific) activity"/>
    <property type="evidence" value="ECO:0007669"/>
    <property type="project" value="UniProtKB-EC"/>
</dbReference>
<dbReference type="PATRIC" id="fig|49547.3.peg.1649"/>
<evidence type="ECO:0000256" key="2">
    <source>
        <dbReference type="ARBA" id="ARBA00022603"/>
    </source>
</evidence>
<dbReference type="PROSITE" id="PS00092">
    <property type="entry name" value="N6_MTASE"/>
    <property type="match status" value="1"/>
</dbReference>
<keyword evidence="11" id="KW-1185">Reference proteome</keyword>
<evidence type="ECO:0000256" key="3">
    <source>
        <dbReference type="ARBA" id="ARBA00022679"/>
    </source>
</evidence>
<dbReference type="PANTHER" id="PTHR33841:SF1">
    <property type="entry name" value="DNA METHYLTRANSFERASE A"/>
    <property type="match status" value="1"/>
</dbReference>
<evidence type="ECO:0000256" key="7">
    <source>
        <dbReference type="ARBA" id="ARBA00047942"/>
    </source>
</evidence>
<dbReference type="STRING" id="49547.MBCUR_15440"/>
<feature type="domain" description="Type II methyltransferase M.TaqI-like" evidence="8">
    <location>
        <begin position="516"/>
        <end position="766"/>
    </location>
</feature>
<dbReference type="GO" id="GO:0032259">
    <property type="term" value="P:methylation"/>
    <property type="evidence" value="ECO:0007669"/>
    <property type="project" value="UniProtKB-KW"/>
</dbReference>
<reference evidence="10 11" key="1">
    <citation type="submission" date="2016-04" db="EMBL/GenBank/DDBJ databases">
        <title>Genome sequence of Methanobrevibacter curvatus DSM 11111.</title>
        <authorList>
            <person name="Poehlein A."/>
            <person name="Seedorf H."/>
            <person name="Daniel R."/>
        </authorList>
    </citation>
    <scope>NUCLEOTIDE SEQUENCE [LARGE SCALE GENOMIC DNA]</scope>
    <source>
        <strain evidence="10 11">DSM 11111</strain>
    </source>
</reference>
<accession>A0A165ZSN1</accession>
<evidence type="ECO:0000256" key="5">
    <source>
        <dbReference type="ARBA" id="ARBA00022747"/>
    </source>
</evidence>
<name>A0A165ZSN1_9EURY</name>
<gene>
    <name evidence="10" type="ORF">MBCUR_15440</name>
</gene>
<dbReference type="RefSeq" id="WP_067092251.1">
    <property type="nucleotide sequence ID" value="NZ_LWMV01000194.1"/>
</dbReference>
<organism evidence="10 11">
    <name type="scientific">Methanobrevibacter curvatus</name>
    <dbReference type="NCBI Taxonomy" id="49547"/>
    <lineage>
        <taxon>Archaea</taxon>
        <taxon>Methanobacteriati</taxon>
        <taxon>Methanobacteriota</taxon>
        <taxon>Methanomada group</taxon>
        <taxon>Methanobacteria</taxon>
        <taxon>Methanobacteriales</taxon>
        <taxon>Methanobacteriaceae</taxon>
        <taxon>Methanobrevibacter</taxon>
    </lineage>
</organism>
<dbReference type="EC" id="2.1.1.72" evidence="1"/>
<evidence type="ECO:0000259" key="9">
    <source>
        <dbReference type="Pfam" id="PF12950"/>
    </source>
</evidence>
<evidence type="ECO:0000259" key="8">
    <source>
        <dbReference type="Pfam" id="PF07669"/>
    </source>
</evidence>
<dbReference type="Gene3D" id="3.40.50.150">
    <property type="entry name" value="Vaccinia Virus protein VP39"/>
    <property type="match status" value="1"/>
</dbReference>
<dbReference type="PRINTS" id="PR00507">
    <property type="entry name" value="N12N6MTFRASE"/>
</dbReference>
<dbReference type="AlphaFoldDB" id="A0A165ZSN1"/>
<feature type="domain" description="TaqI-like C-terminal specificity" evidence="9">
    <location>
        <begin position="912"/>
        <end position="1056"/>
    </location>
</feature>
<dbReference type="OrthoDB" id="70888at2157"/>
<keyword evidence="5" id="KW-0680">Restriction system</keyword>
<dbReference type="GO" id="GO:0009307">
    <property type="term" value="P:DNA restriction-modification system"/>
    <property type="evidence" value="ECO:0007669"/>
    <property type="project" value="UniProtKB-KW"/>
</dbReference>
<dbReference type="PANTHER" id="PTHR33841">
    <property type="entry name" value="DNA METHYLTRANSFERASE YEEA-RELATED"/>
    <property type="match status" value="1"/>
</dbReference>
<proteinExistence type="predicted"/>
<dbReference type="GO" id="GO:0003677">
    <property type="term" value="F:DNA binding"/>
    <property type="evidence" value="ECO:0007669"/>
    <property type="project" value="UniProtKB-KW"/>
</dbReference>
<dbReference type="EMBL" id="LWMV01000194">
    <property type="protein sequence ID" value="KZX11109.1"/>
    <property type="molecule type" value="Genomic_DNA"/>
</dbReference>
<sequence length="1111" mass="130084">MDSNSAKKLVKSTFGGKFDEYKFKNFIKELFNDSSSIHENSKNIINFTGKGFSDYINSIFEIGDYNFNKNESIGFYVVELKRYSSIDRARAMQRNLIAKNLKNTNKTAGLVAFREENTEDWRFSFVKLEYTFTEDYETKEKLTPAKRHSYLVGPNEPNYTCQSQFKELLTIEKNISLKKIENCFSIENVTDEFFEEYEKLFNDLNKSLEDLLSTDEKIKEEFSNKNIKVEDFTKKLLGQLVFIYFLQKKGWLGVKKDEKFGSGPRNFLRKLYDKEFIEYSNFFNDILEPLFYKGFSEAVDDYHYSKFQCKVPFLNGGLFEAINGYNWKNTDINLKNEIFKNILDTFDLFNFTVMEDQPLDKEVAVDPEMLGKVLEKLSNDRKNEGKYYTPREIVHYMCQQSLISYLSNNTDISKVDLRKFIENGDVAIESIIARQEEAKIYNGKSFTKLELADSIIDNSKELEILLREVKVVDPAVGSGAFPVGMMNEIVKAISILQLINDDLIDYYKLKKEIIENSLYGVDKDFSATDITKLRFWLSLVVDEDNIDYINALPNLDNQILCGNSLIDTFEGVELFNTLKEGFQKSLNFYRESQQKFKLLEKKKNQFFNTDIVTKKKTLRVDIDNLKWEIITEYLKESGNSSKIEKIDKYRNVVDKPFLLWNLEFSEVFSGKNQGFDIVIGNPPYVKEPTNRAAFDGLRDSPYYQGKMDLWYFFGCVGLDICKNNGVVSFIAPNNWITNSGASKFRNKVDSEGHIDTFLNFGNYKVFDAGIQTMIYIMRKNDEENEFELDYSQLLYDDIDINDLVEFLYSNQKTEQFNKFKSLFNRKLFKNNYFIFLEKSISQVINKIKENNVTYLTKNEIFTGADVHQDFLNKRNAKKINMEKEVGAGIFVLSDDEKNKLNLNKKELSLIKPYYTTEELFRYYADIKNDYWLIYTKSDINKKISNYPNIKKHLDKFKEVITSDNKPYGLHRARKEEIFLGEKIIVARKCQKPAFTYVDFDAYVSQTFNIIKTDKFDLKVLTAILNSKLIQFWLKYMGKMQGNNYQLDQEPLLKIPLINKLSMDIEKEITLNIDLIIDSKENINSYEDKINNLVYESYDLNHKEIKIIEGNI</sequence>
<keyword evidence="6" id="KW-0238">DNA-binding</keyword>
<comment type="catalytic activity">
    <reaction evidence="7">
        <text>a 2'-deoxyadenosine in DNA + S-adenosyl-L-methionine = an N(6)-methyl-2'-deoxyadenosine in DNA + S-adenosyl-L-homocysteine + H(+)</text>
        <dbReference type="Rhea" id="RHEA:15197"/>
        <dbReference type="Rhea" id="RHEA-COMP:12418"/>
        <dbReference type="Rhea" id="RHEA-COMP:12419"/>
        <dbReference type="ChEBI" id="CHEBI:15378"/>
        <dbReference type="ChEBI" id="CHEBI:57856"/>
        <dbReference type="ChEBI" id="CHEBI:59789"/>
        <dbReference type="ChEBI" id="CHEBI:90615"/>
        <dbReference type="ChEBI" id="CHEBI:90616"/>
        <dbReference type="EC" id="2.1.1.72"/>
    </reaction>
</comment>
<evidence type="ECO:0000256" key="4">
    <source>
        <dbReference type="ARBA" id="ARBA00022691"/>
    </source>
</evidence>
<dbReference type="Proteomes" id="UP000077245">
    <property type="component" value="Unassembled WGS sequence"/>
</dbReference>
<dbReference type="Pfam" id="PF12950">
    <property type="entry name" value="TaqI_C"/>
    <property type="match status" value="1"/>
</dbReference>
<comment type="caution">
    <text evidence="10">The sequence shown here is derived from an EMBL/GenBank/DDBJ whole genome shotgun (WGS) entry which is preliminary data.</text>
</comment>
<keyword evidence="4" id="KW-0949">S-adenosyl-L-methionine</keyword>
<evidence type="ECO:0000313" key="10">
    <source>
        <dbReference type="EMBL" id="KZX11109.1"/>
    </source>
</evidence>
<dbReference type="InterPro" id="IPR002052">
    <property type="entry name" value="DNA_methylase_N6_adenine_CS"/>
</dbReference>
<protein>
    <recommendedName>
        <fullName evidence="1">site-specific DNA-methyltransferase (adenine-specific)</fullName>
        <ecNumber evidence="1">2.1.1.72</ecNumber>
    </recommendedName>
</protein>
<dbReference type="Pfam" id="PF07669">
    <property type="entry name" value="Eco57I"/>
    <property type="match status" value="1"/>
</dbReference>
<dbReference type="InterPro" id="IPR029063">
    <property type="entry name" value="SAM-dependent_MTases_sf"/>
</dbReference>